<gene>
    <name evidence="3" type="ORF">DT99_07600</name>
</gene>
<organism evidence="3">
    <name type="scientific">Burkholderia cenocepacia</name>
    <dbReference type="NCBI Taxonomy" id="95486"/>
    <lineage>
        <taxon>Bacteria</taxon>
        <taxon>Pseudomonadati</taxon>
        <taxon>Pseudomonadota</taxon>
        <taxon>Betaproteobacteria</taxon>
        <taxon>Burkholderiales</taxon>
        <taxon>Burkholderiaceae</taxon>
        <taxon>Burkholderia</taxon>
        <taxon>Burkholderia cepacia complex</taxon>
    </lineage>
</organism>
<evidence type="ECO:0000256" key="2">
    <source>
        <dbReference type="SAM" id="SignalP"/>
    </source>
</evidence>
<feature type="compositionally biased region" description="Polar residues" evidence="1">
    <location>
        <begin position="80"/>
        <end position="91"/>
    </location>
</feature>
<evidence type="ECO:0000313" key="3">
    <source>
        <dbReference type="EMBL" id="KEA60291.1"/>
    </source>
</evidence>
<accession>A0A071MV34</accession>
<feature type="chain" id="PRO_5001680412" evidence="2">
    <location>
        <begin position="21"/>
        <end position="91"/>
    </location>
</feature>
<name>A0A071MV34_9BURK</name>
<dbReference type="AlphaFoldDB" id="A0A071MV34"/>
<dbReference type="OrthoDB" id="8981767at2"/>
<proteinExistence type="predicted"/>
<evidence type="ECO:0000256" key="1">
    <source>
        <dbReference type="SAM" id="MobiDB-lite"/>
    </source>
</evidence>
<comment type="caution">
    <text evidence="3">The sequence shown here is derived from an EMBL/GenBank/DDBJ whole genome shotgun (WGS) entry which is preliminary data.</text>
</comment>
<dbReference type="EMBL" id="JJOA01000006">
    <property type="protein sequence ID" value="KEA60291.1"/>
    <property type="molecule type" value="Genomic_DNA"/>
</dbReference>
<sequence>MKGTTMAVLFVVSTMGAAHAQTMSAGGYALTVLDDLGGPRGGHDYGATVSAAGKTIAGFYQRDASPSHVESRSLAKGRSSWRTVSTAPGSR</sequence>
<reference evidence="3" key="1">
    <citation type="submission" date="2014-04" db="EMBL/GenBank/DDBJ databases">
        <title>In planta biocontrol of soil-borne Fusarium wilt of banana through a plant endophytic bacterium, Burkholderia cenocepacia 869T2.</title>
        <authorList>
            <person name="Ho Y.-N."/>
            <person name="Chiang H.-M."/>
            <person name="Chao C.-P."/>
            <person name="Su C.-C."/>
            <person name="Hsu H.-F."/>
            <person name="Guo C.-T."/>
            <person name="Hsieh J.-L."/>
            <person name="Huang C.-C."/>
        </authorList>
    </citation>
    <scope>NUCLEOTIDE SEQUENCE [LARGE SCALE GENOMIC DNA]</scope>
    <source>
        <strain evidence="3">869T2</strain>
    </source>
</reference>
<feature type="region of interest" description="Disordered" evidence="1">
    <location>
        <begin position="67"/>
        <end position="91"/>
    </location>
</feature>
<keyword evidence="2" id="KW-0732">Signal</keyword>
<feature type="signal peptide" evidence="2">
    <location>
        <begin position="1"/>
        <end position="20"/>
    </location>
</feature>
<protein>
    <submittedName>
        <fullName evidence="3">Uncharacterized protein</fullName>
    </submittedName>
</protein>